<dbReference type="EMBL" id="JACBGI020000001">
    <property type="protein sequence ID" value="MBF6056759.1"/>
    <property type="molecule type" value="Genomic_DNA"/>
</dbReference>
<feature type="chain" id="PRO_5046665517" evidence="1">
    <location>
        <begin position="27"/>
        <end position="168"/>
    </location>
</feature>
<comment type="caution">
    <text evidence="2">The sequence shown here is derived from an EMBL/GenBank/DDBJ whole genome shotgun (WGS) entry which is preliminary data.</text>
</comment>
<protein>
    <submittedName>
        <fullName evidence="2">Heme-binding protein</fullName>
    </submittedName>
</protein>
<dbReference type="Proteomes" id="UP001193680">
    <property type="component" value="Unassembled WGS sequence"/>
</dbReference>
<dbReference type="PANTHER" id="PTHR34309:SF10">
    <property type="entry name" value="SLR1406 PROTEIN"/>
    <property type="match status" value="1"/>
</dbReference>
<dbReference type="InterPro" id="IPR005624">
    <property type="entry name" value="PduO/GlcC-like"/>
</dbReference>
<name>A0ABS0BUV6_9GAMM</name>
<evidence type="ECO:0000313" key="3">
    <source>
        <dbReference type="Proteomes" id="UP001193680"/>
    </source>
</evidence>
<dbReference type="InterPro" id="IPR038084">
    <property type="entry name" value="PduO/GlcC-like_sf"/>
</dbReference>
<dbReference type="Pfam" id="PF03928">
    <property type="entry name" value="HbpS-like"/>
    <property type="match status" value="1"/>
</dbReference>
<organism evidence="2 3">
    <name type="scientific">Thiomicrorhabdus heinhorstiae</name>
    <dbReference type="NCBI Taxonomy" id="2748010"/>
    <lineage>
        <taxon>Bacteria</taxon>
        <taxon>Pseudomonadati</taxon>
        <taxon>Pseudomonadota</taxon>
        <taxon>Gammaproteobacteria</taxon>
        <taxon>Thiotrichales</taxon>
        <taxon>Piscirickettsiaceae</taxon>
        <taxon>Thiomicrorhabdus</taxon>
    </lineage>
</organism>
<accession>A0ABS0BUV6</accession>
<gene>
    <name evidence="2" type="ORF">H8792_000210</name>
</gene>
<feature type="signal peptide" evidence="1">
    <location>
        <begin position="1"/>
        <end position="26"/>
    </location>
</feature>
<sequence length="168" mass="17976">MKGNWSKIAVFLGLSVAILATGNLYAADVVEEKNIGMELARDLASEAVYACRENGFSVSAVVVDRHGNRRAVLRDDFASRFTMQIAEEKANATVMSGLKSGQFRELRGDIRPELNHVDGVLILIGAVPIMSNGIRIGALGVSGAPGGEKDEVCAAKAIEKLADRLEDF</sequence>
<dbReference type="InterPro" id="IPR052517">
    <property type="entry name" value="GlcG_carb_metab_protein"/>
</dbReference>
<dbReference type="Gene3D" id="3.30.450.150">
    <property type="entry name" value="Haem-degrading domain"/>
    <property type="match status" value="1"/>
</dbReference>
<dbReference type="SUPFAM" id="SSF143744">
    <property type="entry name" value="GlcG-like"/>
    <property type="match status" value="1"/>
</dbReference>
<evidence type="ECO:0000256" key="1">
    <source>
        <dbReference type="SAM" id="SignalP"/>
    </source>
</evidence>
<keyword evidence="1" id="KW-0732">Signal</keyword>
<reference evidence="2 3" key="1">
    <citation type="submission" date="2020-11" db="EMBL/GenBank/DDBJ databases">
        <title>Sulfur oxidizing isolate from Hospital Hole Sinkhole.</title>
        <authorList>
            <person name="Scott K.M."/>
        </authorList>
    </citation>
    <scope>NUCLEOTIDE SEQUENCE [LARGE SCALE GENOMIC DNA]</scope>
    <source>
        <strain evidence="2 3">HH1</strain>
    </source>
</reference>
<evidence type="ECO:0000313" key="2">
    <source>
        <dbReference type="EMBL" id="MBF6056759.1"/>
    </source>
</evidence>
<proteinExistence type="predicted"/>
<keyword evidence="3" id="KW-1185">Reference proteome</keyword>
<dbReference type="RefSeq" id="WP_194947129.1">
    <property type="nucleotide sequence ID" value="NZ_JACBGI020000001.1"/>
</dbReference>
<dbReference type="PANTHER" id="PTHR34309">
    <property type="entry name" value="SLR1406 PROTEIN"/>
    <property type="match status" value="1"/>
</dbReference>